<evidence type="ECO:0000259" key="8">
    <source>
        <dbReference type="Pfam" id="PF12704"/>
    </source>
</evidence>
<dbReference type="EMBL" id="CP133720">
    <property type="protein sequence ID" value="WMW81879.1"/>
    <property type="molecule type" value="Genomic_DNA"/>
</dbReference>
<comment type="subcellular location">
    <subcellularLocation>
        <location evidence="1">Cell membrane</location>
        <topology evidence="1">Multi-pass membrane protein</topology>
    </subcellularLocation>
</comment>
<evidence type="ECO:0000259" key="7">
    <source>
        <dbReference type="Pfam" id="PF02687"/>
    </source>
</evidence>
<dbReference type="InterPro" id="IPR050250">
    <property type="entry name" value="Macrolide_Exporter_MacB"/>
</dbReference>
<evidence type="ECO:0000313" key="10">
    <source>
        <dbReference type="Proteomes" id="UP001181355"/>
    </source>
</evidence>
<dbReference type="InterPro" id="IPR025857">
    <property type="entry name" value="MacB_PCD"/>
</dbReference>
<feature type="domain" description="MacB-like periplasmic core" evidence="8">
    <location>
        <begin position="24"/>
        <end position="235"/>
    </location>
</feature>
<feature type="transmembrane region" description="Helical" evidence="6">
    <location>
        <begin position="337"/>
        <end position="358"/>
    </location>
</feature>
<evidence type="ECO:0000256" key="2">
    <source>
        <dbReference type="ARBA" id="ARBA00022475"/>
    </source>
</evidence>
<feature type="transmembrane region" description="Helical" evidence="6">
    <location>
        <begin position="281"/>
        <end position="301"/>
    </location>
</feature>
<dbReference type="PANTHER" id="PTHR30572">
    <property type="entry name" value="MEMBRANE COMPONENT OF TRANSPORTER-RELATED"/>
    <property type="match status" value="1"/>
</dbReference>
<protein>
    <submittedName>
        <fullName evidence="9">ABC transporter permease</fullName>
    </submittedName>
</protein>
<dbReference type="RefSeq" id="WP_309483356.1">
    <property type="nucleotide sequence ID" value="NZ_CP133720.1"/>
</dbReference>
<dbReference type="Pfam" id="PF02687">
    <property type="entry name" value="FtsX"/>
    <property type="match status" value="1"/>
</dbReference>
<feature type="transmembrane region" description="Helical" evidence="6">
    <location>
        <begin position="370"/>
        <end position="393"/>
    </location>
</feature>
<evidence type="ECO:0000256" key="4">
    <source>
        <dbReference type="ARBA" id="ARBA00022989"/>
    </source>
</evidence>
<organism evidence="9 10">
    <name type="scientific">Undibacterium cyanobacteriorum</name>
    <dbReference type="NCBI Taxonomy" id="3073561"/>
    <lineage>
        <taxon>Bacteria</taxon>
        <taxon>Pseudomonadati</taxon>
        <taxon>Pseudomonadota</taxon>
        <taxon>Betaproteobacteria</taxon>
        <taxon>Burkholderiales</taxon>
        <taxon>Oxalobacteraceae</taxon>
        <taxon>Undibacterium</taxon>
    </lineage>
</organism>
<dbReference type="Proteomes" id="UP001181355">
    <property type="component" value="Chromosome"/>
</dbReference>
<evidence type="ECO:0000256" key="3">
    <source>
        <dbReference type="ARBA" id="ARBA00022692"/>
    </source>
</evidence>
<keyword evidence="10" id="KW-1185">Reference proteome</keyword>
<feature type="domain" description="ABC3 transporter permease C-terminal" evidence="7">
    <location>
        <begin position="286"/>
        <end position="403"/>
    </location>
</feature>
<evidence type="ECO:0000313" key="9">
    <source>
        <dbReference type="EMBL" id="WMW81879.1"/>
    </source>
</evidence>
<accession>A0ABY9RMF6</accession>
<evidence type="ECO:0000256" key="1">
    <source>
        <dbReference type="ARBA" id="ARBA00004651"/>
    </source>
</evidence>
<keyword evidence="5 6" id="KW-0472">Membrane</keyword>
<keyword evidence="2" id="KW-1003">Cell membrane</keyword>
<evidence type="ECO:0000256" key="6">
    <source>
        <dbReference type="SAM" id="Phobius"/>
    </source>
</evidence>
<feature type="transmembrane region" description="Helical" evidence="6">
    <location>
        <begin position="21"/>
        <end position="41"/>
    </location>
</feature>
<dbReference type="Pfam" id="PF12704">
    <property type="entry name" value="MacB_PCD"/>
    <property type="match status" value="1"/>
</dbReference>
<dbReference type="PANTHER" id="PTHR30572:SF18">
    <property type="entry name" value="ABC-TYPE MACROLIDE FAMILY EXPORT SYSTEM PERMEASE COMPONENT 2"/>
    <property type="match status" value="1"/>
</dbReference>
<evidence type="ECO:0000256" key="5">
    <source>
        <dbReference type="ARBA" id="ARBA00023136"/>
    </source>
</evidence>
<sequence length="411" mass="45771">MLKNYLLMANKVYLRRKMFTLINLACIVLTLVVLLAVTAMMEHSFAPSGVDVNRDRVVTVNHYTKMGKDMTMSTGLGYKLIELYLRPIPNAEKVSAVSRPIQVAVYQEDRVEKLNMRFTDAVFWEIYQYRLLAGRLFQADDVEQGRSVVVLNQVIAKKLFGEGSAIGQKLNVRSHQYEVIGVVDDGQKGTGNPEMWAPHSTMPSSNYKDSLVGDFSAVLMAKSSKEVNALKREVHERGKHIVEEDPAKWTKTLLLANTEFDAFARGFSSDSRSEDSGAEQAMGWIIVLMFLFMLLPALNLVNLNLGRMKERSAEIGVRKAFGASTFELVKQFLVENVMLSLVGCLIALLLTHGLLVWINHTGFLPSLNLGVNLSIFAYGFVITVVFGIVSGVVPAWRMARLDPVFALKGNA</sequence>
<reference evidence="9" key="1">
    <citation type="submission" date="2023-09" db="EMBL/GenBank/DDBJ databases">
        <title>Undibacterium sp. 20NA77.5 isolated from freshwater.</title>
        <authorList>
            <person name="Le V."/>
            <person name="Ko S.-R."/>
            <person name="Ahn C.-Y."/>
            <person name="Oh H.-M."/>
        </authorList>
    </citation>
    <scope>NUCLEOTIDE SEQUENCE</scope>
    <source>
        <strain evidence="9">20NA77.5</strain>
    </source>
</reference>
<keyword evidence="3 6" id="KW-0812">Transmembrane</keyword>
<name>A0ABY9RMF6_9BURK</name>
<keyword evidence="4 6" id="KW-1133">Transmembrane helix</keyword>
<proteinExistence type="predicted"/>
<gene>
    <name evidence="9" type="ORF">RF679_06235</name>
</gene>
<dbReference type="InterPro" id="IPR003838">
    <property type="entry name" value="ABC3_permease_C"/>
</dbReference>